<evidence type="ECO:0000256" key="15">
    <source>
        <dbReference type="SAM" id="MobiDB-lite"/>
    </source>
</evidence>
<dbReference type="GO" id="GO:0005673">
    <property type="term" value="C:transcription factor TFIIE complex"/>
    <property type="evidence" value="ECO:0007669"/>
    <property type="project" value="TreeGrafter"/>
</dbReference>
<keyword evidence="6" id="KW-0862">Zinc</keyword>
<dbReference type="PROSITE" id="PS51344">
    <property type="entry name" value="HTH_TFE_IIE"/>
    <property type="match status" value="1"/>
</dbReference>
<keyword evidence="3" id="KW-0597">Phosphoprotein</keyword>
<dbReference type="InterPro" id="IPR024550">
    <property type="entry name" value="TFIIEa/SarR/Rpc3_HTH_dom"/>
</dbReference>
<feature type="region of interest" description="Disordered" evidence="15">
    <location>
        <begin position="341"/>
        <end position="403"/>
    </location>
</feature>
<dbReference type="InterPro" id="IPR013083">
    <property type="entry name" value="Znf_RING/FYVE/PHD"/>
</dbReference>
<dbReference type="Gene3D" id="6.10.140.1250">
    <property type="match status" value="1"/>
</dbReference>
<evidence type="ECO:0000256" key="11">
    <source>
        <dbReference type="ARBA" id="ARBA00025581"/>
    </source>
</evidence>
<comment type="subcellular location">
    <subcellularLocation>
        <location evidence="1">Nucleus</location>
    </subcellularLocation>
</comment>
<evidence type="ECO:0000256" key="4">
    <source>
        <dbReference type="ARBA" id="ARBA00022723"/>
    </source>
</evidence>
<keyword evidence="5" id="KW-0863">Zinc-finger</keyword>
<dbReference type="VEuPathDB" id="VectorBase:AATE007048"/>
<keyword evidence="4" id="KW-0479">Metal-binding</keyword>
<dbReference type="AlphaFoldDB" id="A0A182IWW3"/>
<evidence type="ECO:0000256" key="2">
    <source>
        <dbReference type="ARBA" id="ARBA00008947"/>
    </source>
</evidence>
<evidence type="ECO:0000256" key="1">
    <source>
        <dbReference type="ARBA" id="ARBA00004123"/>
    </source>
</evidence>
<dbReference type="SUPFAM" id="SSF57783">
    <property type="entry name" value="Zinc beta-ribbon"/>
    <property type="match status" value="1"/>
</dbReference>
<comment type="function">
    <text evidence="11">Recruits TFIIH to the initiation complex and stimulates the RNA polymerase II C-terminal domain kinase and DNA-dependent ATPase activities of TFIIH. Both TFIIH and TFIIE are required for promoter clearance by RNA polymerase.</text>
</comment>
<name>A0A182IWW3_ANOAO</name>
<proteinExistence type="inferred from homology"/>
<evidence type="ECO:0000256" key="8">
    <source>
        <dbReference type="ARBA" id="ARBA00023015"/>
    </source>
</evidence>
<keyword evidence="7" id="KW-0007">Acetylation</keyword>
<dbReference type="EnsemblMetazoa" id="AATE007048-RA">
    <property type="protein sequence ID" value="AATE007048-PA.1"/>
    <property type="gene ID" value="AATE007048"/>
</dbReference>
<keyword evidence="9" id="KW-0804">Transcription</keyword>
<dbReference type="PANTHER" id="PTHR13097:SF7">
    <property type="entry name" value="GENERAL TRANSCRIPTION FACTOR IIE SUBUNIT 1"/>
    <property type="match status" value="1"/>
</dbReference>
<evidence type="ECO:0000256" key="14">
    <source>
        <dbReference type="ARBA" id="ARBA00080958"/>
    </source>
</evidence>
<evidence type="ECO:0000256" key="6">
    <source>
        <dbReference type="ARBA" id="ARBA00022833"/>
    </source>
</evidence>
<evidence type="ECO:0000256" key="9">
    <source>
        <dbReference type="ARBA" id="ARBA00023163"/>
    </source>
</evidence>
<protein>
    <recommendedName>
        <fullName evidence="13">General transcription factor IIE subunit 1</fullName>
    </recommendedName>
    <alternativeName>
        <fullName evidence="14">Transcription initiation factor IIE subunit alpha</fullName>
    </alternativeName>
</protein>
<evidence type="ECO:0000259" key="16">
    <source>
        <dbReference type="PROSITE" id="PS51344"/>
    </source>
</evidence>
<keyword evidence="10" id="KW-0539">Nucleus</keyword>
<dbReference type="InterPro" id="IPR017919">
    <property type="entry name" value="TFIIE/TFIIEa_HTH"/>
</dbReference>
<evidence type="ECO:0000256" key="5">
    <source>
        <dbReference type="ARBA" id="ARBA00022771"/>
    </source>
</evidence>
<dbReference type="GO" id="GO:0006367">
    <property type="term" value="P:transcription initiation at RNA polymerase II promoter"/>
    <property type="evidence" value="ECO:0007669"/>
    <property type="project" value="InterPro"/>
</dbReference>
<dbReference type="Pfam" id="PF11521">
    <property type="entry name" value="TFIIE-A_C"/>
    <property type="match status" value="1"/>
</dbReference>
<evidence type="ECO:0000256" key="10">
    <source>
        <dbReference type="ARBA" id="ARBA00023242"/>
    </source>
</evidence>
<evidence type="ECO:0000256" key="7">
    <source>
        <dbReference type="ARBA" id="ARBA00022990"/>
    </source>
</evidence>
<evidence type="ECO:0000256" key="13">
    <source>
        <dbReference type="ARBA" id="ARBA00073913"/>
    </source>
</evidence>
<dbReference type="Gene3D" id="3.30.40.10">
    <property type="entry name" value="Zinc/RING finger domain, C3HC4 (zinc finger)"/>
    <property type="match status" value="1"/>
</dbReference>
<dbReference type="STRING" id="41427.A0A182IWW3"/>
<feature type="region of interest" description="Disordered" evidence="15">
    <location>
        <begin position="295"/>
        <end position="325"/>
    </location>
</feature>
<comment type="subunit">
    <text evidence="12">Tetramer of two alpha and two beta chains. Interacts with TAF6/TAFII80. Interacts with ATF7IP. Interacts with SND1. Part of TBP-based Pol II pre-initiation complex (PIC), in which Pol II core assembles with general transcription factors and other specific initiation factors including GTF2E1, GTF2E2, GTF2F1, GTF2F2, TCEA1, ERCC2, ERCC3, GTF2H2, GTF2H3, GTF2H4, GTF2H5, GTF2A1, GTF2A2, GTF2B and TBP; this large multi-subunit PIC complex mediates DNA unwinding and targets Pol II core to the transcription start site where the first phosphodiester bond forms.</text>
</comment>
<dbReference type="GO" id="GO:0008270">
    <property type="term" value="F:zinc ion binding"/>
    <property type="evidence" value="ECO:0007669"/>
    <property type="project" value="UniProtKB-KW"/>
</dbReference>
<dbReference type="InterPro" id="IPR039997">
    <property type="entry name" value="TFE"/>
</dbReference>
<reference evidence="17" key="1">
    <citation type="submission" date="2022-08" db="UniProtKB">
        <authorList>
            <consortium name="EnsemblMetazoa"/>
        </authorList>
    </citation>
    <scope>IDENTIFICATION</scope>
    <source>
        <strain evidence="17">EBRO</strain>
    </source>
</reference>
<keyword evidence="8" id="KW-0805">Transcription regulation</keyword>
<dbReference type="InterPro" id="IPR002853">
    <property type="entry name" value="TFIIE_asu"/>
</dbReference>
<evidence type="ECO:0000313" key="17">
    <source>
        <dbReference type="EnsemblMetazoa" id="AATE007048-PA.1"/>
    </source>
</evidence>
<dbReference type="SMART" id="SM00531">
    <property type="entry name" value="TFIIE"/>
    <property type="match status" value="1"/>
</dbReference>
<dbReference type="FunFam" id="3.30.40.10:FF:000087">
    <property type="entry name" value="General transcription factor IIE subunit 1"/>
    <property type="match status" value="1"/>
</dbReference>
<feature type="compositionally biased region" description="Low complexity" evidence="15">
    <location>
        <begin position="295"/>
        <end position="322"/>
    </location>
</feature>
<comment type="similarity">
    <text evidence="2">Belongs to the TFIIE alpha subunit family.</text>
</comment>
<dbReference type="InterPro" id="IPR021600">
    <property type="entry name" value="TFIIE_asu_C"/>
</dbReference>
<dbReference type="Pfam" id="PF02002">
    <property type="entry name" value="TFIIE_alpha"/>
    <property type="match status" value="1"/>
</dbReference>
<dbReference type="PANTHER" id="PTHR13097">
    <property type="entry name" value="TRANSCRIPTION INITIATION FACTOR IIE, ALPHA SUBUNIT"/>
    <property type="match status" value="1"/>
</dbReference>
<evidence type="ECO:0000256" key="3">
    <source>
        <dbReference type="ARBA" id="ARBA00022553"/>
    </source>
</evidence>
<sequence length="438" mass="49230">MGDQRYVTEIPSSLKQLARFVVRGFYTIEDALVVDMLVRNPCMKEDDICELLKFERKMLRARISILRNDKFLQSRLKMETGPDGKAQKVNYYFINYKTFVNVVKYKLDHMRKRMETEERDATSRASFKCPSCNKTFTDLEADQLYDFNTDEFRCTYCGSAVEEDSSALPKKDSRLLLAKFNEQLQPLYDLLRQVEGIKLSPEILEPEPVDIDTIRGIAKPTNKAPTEQWSGEATRSSGFAVEETRVDITIGDSDTLDTSAQRKDRPVWMTESTVISNDMDDNSVDAILEKAAFTSTQPSSISGSSIGGSISNSSASTNVMSSARGRKEADDIMSVLLQHEKQSASNTTNEAVRGLTQNNNDGNSSDSSDDIDRDIENTEIPSVEVMDSASDDDTPTVTVAGKPYPLDEINDTLIADMTPQEKETYIQVYQDHFSHIYD</sequence>
<organism evidence="17">
    <name type="scientific">Anopheles atroparvus</name>
    <name type="common">European mosquito</name>
    <dbReference type="NCBI Taxonomy" id="41427"/>
    <lineage>
        <taxon>Eukaryota</taxon>
        <taxon>Metazoa</taxon>
        <taxon>Ecdysozoa</taxon>
        <taxon>Arthropoda</taxon>
        <taxon>Hexapoda</taxon>
        <taxon>Insecta</taxon>
        <taxon>Pterygota</taxon>
        <taxon>Neoptera</taxon>
        <taxon>Endopterygota</taxon>
        <taxon>Diptera</taxon>
        <taxon>Nematocera</taxon>
        <taxon>Culicoidea</taxon>
        <taxon>Culicidae</taxon>
        <taxon>Anophelinae</taxon>
        <taxon>Anopheles</taxon>
    </lineage>
</organism>
<feature type="domain" description="HTH TFE/IIEalpha-type" evidence="16">
    <location>
        <begin position="14"/>
        <end position="104"/>
    </location>
</feature>
<evidence type="ECO:0000256" key="12">
    <source>
        <dbReference type="ARBA" id="ARBA00065242"/>
    </source>
</evidence>
<accession>A0A182IWW3</accession>